<evidence type="ECO:0000256" key="1">
    <source>
        <dbReference type="ARBA" id="ARBA00000085"/>
    </source>
</evidence>
<dbReference type="GO" id="GO:0005524">
    <property type="term" value="F:ATP binding"/>
    <property type="evidence" value="ECO:0007669"/>
    <property type="project" value="UniProtKB-KW"/>
</dbReference>
<feature type="domain" description="Signal transduction histidine kinase subgroup 3 dimerisation and phosphoacceptor" evidence="13">
    <location>
        <begin position="198"/>
        <end position="261"/>
    </location>
</feature>
<dbReference type="GO" id="GO:0016020">
    <property type="term" value="C:membrane"/>
    <property type="evidence" value="ECO:0007669"/>
    <property type="project" value="InterPro"/>
</dbReference>
<keyword evidence="3" id="KW-0597">Phosphoprotein</keyword>
<keyword evidence="15" id="KW-1185">Reference proteome</keyword>
<protein>
    <recommendedName>
        <fullName evidence="2">histidine kinase</fullName>
        <ecNumber evidence="2">2.7.13.3</ecNumber>
    </recommendedName>
</protein>
<feature type="transmembrane region" description="Helical" evidence="11">
    <location>
        <begin position="146"/>
        <end position="166"/>
    </location>
</feature>
<gene>
    <name evidence="14" type="ORF">HEB94_007732</name>
</gene>
<dbReference type="SUPFAM" id="SSF55874">
    <property type="entry name" value="ATPase domain of HSP90 chaperone/DNA topoisomerase II/histidine kinase"/>
    <property type="match status" value="1"/>
</dbReference>
<dbReference type="GO" id="GO:0000155">
    <property type="term" value="F:phosphorelay sensor kinase activity"/>
    <property type="evidence" value="ECO:0007669"/>
    <property type="project" value="InterPro"/>
</dbReference>
<dbReference type="PANTHER" id="PTHR24421">
    <property type="entry name" value="NITRATE/NITRITE SENSOR PROTEIN NARX-RELATED"/>
    <property type="match status" value="1"/>
</dbReference>
<evidence type="ECO:0000256" key="6">
    <source>
        <dbReference type="ARBA" id="ARBA00022777"/>
    </source>
</evidence>
<evidence type="ECO:0000313" key="14">
    <source>
        <dbReference type="EMBL" id="MBE1610884.1"/>
    </source>
</evidence>
<evidence type="ECO:0000313" key="15">
    <source>
        <dbReference type="Proteomes" id="UP000638648"/>
    </source>
</evidence>
<dbReference type="Proteomes" id="UP000638648">
    <property type="component" value="Unassembled WGS sequence"/>
</dbReference>
<feature type="domain" description="Histidine kinase/HSP90-like ATPase" evidence="12">
    <location>
        <begin position="306"/>
        <end position="405"/>
    </location>
</feature>
<evidence type="ECO:0000256" key="8">
    <source>
        <dbReference type="ARBA" id="ARBA00023012"/>
    </source>
</evidence>
<feature type="coiled-coil region" evidence="9">
    <location>
        <begin position="166"/>
        <end position="201"/>
    </location>
</feature>
<dbReference type="PANTHER" id="PTHR24421:SF10">
    <property type="entry name" value="NITRATE_NITRITE SENSOR PROTEIN NARQ"/>
    <property type="match status" value="1"/>
</dbReference>
<evidence type="ECO:0000256" key="5">
    <source>
        <dbReference type="ARBA" id="ARBA00022741"/>
    </source>
</evidence>
<proteinExistence type="predicted"/>
<dbReference type="GO" id="GO:0046983">
    <property type="term" value="F:protein dimerization activity"/>
    <property type="evidence" value="ECO:0007669"/>
    <property type="project" value="InterPro"/>
</dbReference>
<evidence type="ECO:0000259" key="13">
    <source>
        <dbReference type="Pfam" id="PF07730"/>
    </source>
</evidence>
<comment type="catalytic activity">
    <reaction evidence="1">
        <text>ATP + protein L-histidine = ADP + protein N-phospho-L-histidine.</text>
        <dbReference type="EC" id="2.7.13.3"/>
    </reaction>
</comment>
<evidence type="ECO:0000259" key="12">
    <source>
        <dbReference type="Pfam" id="PF02518"/>
    </source>
</evidence>
<evidence type="ECO:0000256" key="7">
    <source>
        <dbReference type="ARBA" id="ARBA00022840"/>
    </source>
</evidence>
<dbReference type="InterPro" id="IPR050482">
    <property type="entry name" value="Sensor_HK_TwoCompSys"/>
</dbReference>
<keyword evidence="11" id="KW-0812">Transmembrane</keyword>
<keyword evidence="5" id="KW-0547">Nucleotide-binding</keyword>
<accession>A0A927N2E0</accession>
<dbReference type="Gene3D" id="1.20.5.1930">
    <property type="match status" value="1"/>
</dbReference>
<dbReference type="AlphaFoldDB" id="A0A927N2E0"/>
<dbReference type="Gene3D" id="3.30.565.10">
    <property type="entry name" value="Histidine kinase-like ATPase, C-terminal domain"/>
    <property type="match status" value="1"/>
</dbReference>
<dbReference type="CDD" id="cd16917">
    <property type="entry name" value="HATPase_UhpB-NarQ-NarX-like"/>
    <property type="match status" value="1"/>
</dbReference>
<feature type="region of interest" description="Disordered" evidence="10">
    <location>
        <begin position="392"/>
        <end position="447"/>
    </location>
</feature>
<evidence type="ECO:0000256" key="9">
    <source>
        <dbReference type="SAM" id="Coils"/>
    </source>
</evidence>
<feature type="transmembrane region" description="Helical" evidence="11">
    <location>
        <begin position="70"/>
        <end position="93"/>
    </location>
</feature>
<evidence type="ECO:0000256" key="4">
    <source>
        <dbReference type="ARBA" id="ARBA00022679"/>
    </source>
</evidence>
<dbReference type="Pfam" id="PF07730">
    <property type="entry name" value="HisKA_3"/>
    <property type="match status" value="1"/>
</dbReference>
<evidence type="ECO:0000256" key="2">
    <source>
        <dbReference type="ARBA" id="ARBA00012438"/>
    </source>
</evidence>
<dbReference type="EMBL" id="JADBEM010000001">
    <property type="protein sequence ID" value="MBE1610884.1"/>
    <property type="molecule type" value="Genomic_DNA"/>
</dbReference>
<name>A0A927N2E0_9ACTN</name>
<evidence type="ECO:0000256" key="11">
    <source>
        <dbReference type="SAM" id="Phobius"/>
    </source>
</evidence>
<dbReference type="RefSeq" id="WP_202896758.1">
    <property type="nucleotide sequence ID" value="NZ_JADBEM010000001.1"/>
</dbReference>
<sequence>MDSIGASLLGGRLWGWAERAYDRAAPWLLGVMVITLSVVSVQVWWTPLVVSVACVSGVAAWMARRRRWPIFAAAAVSVLSLGLWPAALVAAYYAGTTLRRRRELLLFGVATLAVVIPAYTVVANLDVDRIGCNQPCVGTAPEMDGLANKGSVLLFIGLGLVVGLWVRARREVLVGLRERAARLEREQVVEAERARAQERERIAREMHDVVAHRVSLMVLHAGALEVNAPDEATARAADLIRGTGREALENLRDVLGVLRSPEGGVLLRPQAGVGDLGRLLDQSRAAGVVVGSRVVGGVRSLPLMVESTAFRVVQEALTNVHKHAGGAPTEVVLTYGRDVLEVTVRNAPLGGAAGGASGTATGSDLPASGFGLVGLRERVVLLGGEFRAGADPDGGFTVTARLPAEHRDAPPEPAAEPSEQEPPRVPAGSAADQTATKPAEETTGEAP</sequence>
<reference evidence="14" key="1">
    <citation type="submission" date="2020-10" db="EMBL/GenBank/DDBJ databases">
        <title>Sequencing the genomes of 1000 actinobacteria strains.</title>
        <authorList>
            <person name="Klenk H.-P."/>
        </authorList>
    </citation>
    <scope>NUCLEOTIDE SEQUENCE</scope>
    <source>
        <strain evidence="14">DSM 45354</strain>
    </source>
</reference>
<keyword evidence="9" id="KW-0175">Coiled coil</keyword>
<keyword evidence="11" id="KW-1133">Transmembrane helix</keyword>
<keyword evidence="11" id="KW-0472">Membrane</keyword>
<evidence type="ECO:0000256" key="10">
    <source>
        <dbReference type="SAM" id="MobiDB-lite"/>
    </source>
</evidence>
<keyword evidence="4" id="KW-0808">Transferase</keyword>
<organism evidence="14 15">
    <name type="scientific">Actinopolymorpha pittospori</name>
    <dbReference type="NCBI Taxonomy" id="648752"/>
    <lineage>
        <taxon>Bacteria</taxon>
        <taxon>Bacillati</taxon>
        <taxon>Actinomycetota</taxon>
        <taxon>Actinomycetes</taxon>
        <taxon>Propionibacteriales</taxon>
        <taxon>Actinopolymorphaceae</taxon>
        <taxon>Actinopolymorpha</taxon>
    </lineage>
</organism>
<feature type="transmembrane region" description="Helical" evidence="11">
    <location>
        <begin position="105"/>
        <end position="125"/>
    </location>
</feature>
<evidence type="ECO:0000256" key="3">
    <source>
        <dbReference type="ARBA" id="ARBA00022553"/>
    </source>
</evidence>
<comment type="caution">
    <text evidence="14">The sequence shown here is derived from an EMBL/GenBank/DDBJ whole genome shotgun (WGS) entry which is preliminary data.</text>
</comment>
<keyword evidence="7" id="KW-0067">ATP-binding</keyword>
<dbReference type="InterPro" id="IPR036890">
    <property type="entry name" value="HATPase_C_sf"/>
</dbReference>
<keyword evidence="6 14" id="KW-0418">Kinase</keyword>
<feature type="transmembrane region" description="Helical" evidence="11">
    <location>
        <begin position="20"/>
        <end position="38"/>
    </location>
</feature>
<dbReference type="Pfam" id="PF02518">
    <property type="entry name" value="HATPase_c"/>
    <property type="match status" value="1"/>
</dbReference>
<dbReference type="InterPro" id="IPR003594">
    <property type="entry name" value="HATPase_dom"/>
</dbReference>
<dbReference type="InterPro" id="IPR011712">
    <property type="entry name" value="Sig_transdc_His_kin_sub3_dim/P"/>
</dbReference>
<dbReference type="EC" id="2.7.13.3" evidence="2"/>
<keyword evidence="8" id="KW-0902">Two-component regulatory system</keyword>